<dbReference type="RefSeq" id="WP_096299281.1">
    <property type="nucleotide sequence ID" value="NZ_CP023406.1"/>
</dbReference>
<proteinExistence type="predicted"/>
<reference evidence="3" key="1">
    <citation type="submission" date="2017-09" db="EMBL/GenBank/DDBJ databases">
        <title>Luteimonas liuhanmingii sp.nov., isolated from the intestinal contents of Tibetan Plateau Pika in Yushu, Qinghai Province, China.</title>
        <authorList>
            <person name="Gui Z."/>
        </authorList>
    </citation>
    <scope>NUCLEOTIDE SEQUENCE [LARGE SCALE GENOMIC DNA]</scope>
    <source>
        <strain evidence="3">100111</strain>
    </source>
</reference>
<dbReference type="AlphaFoldDB" id="A0A290XGV1"/>
<dbReference type="KEGG" id="lum:CNR27_12590"/>
<feature type="region of interest" description="Disordered" evidence="1">
    <location>
        <begin position="37"/>
        <end position="68"/>
    </location>
</feature>
<dbReference type="Proteomes" id="UP000218968">
    <property type="component" value="Chromosome"/>
</dbReference>
<name>A0A290XGV1_9GAMM</name>
<organism evidence="2 3">
    <name type="scientific">Luteimonas chenhongjianii</name>
    <dbReference type="NCBI Taxonomy" id="2006110"/>
    <lineage>
        <taxon>Bacteria</taxon>
        <taxon>Pseudomonadati</taxon>
        <taxon>Pseudomonadota</taxon>
        <taxon>Gammaproteobacteria</taxon>
        <taxon>Lysobacterales</taxon>
        <taxon>Lysobacteraceae</taxon>
        <taxon>Luteimonas</taxon>
    </lineage>
</organism>
<gene>
    <name evidence="2" type="ORF">CNR27_12590</name>
</gene>
<dbReference type="EMBL" id="CP023406">
    <property type="protein sequence ID" value="ATD68166.1"/>
    <property type="molecule type" value="Genomic_DNA"/>
</dbReference>
<evidence type="ECO:0000256" key="1">
    <source>
        <dbReference type="SAM" id="MobiDB-lite"/>
    </source>
</evidence>
<dbReference type="OrthoDB" id="5988059at2"/>
<evidence type="ECO:0008006" key="4">
    <source>
        <dbReference type="Google" id="ProtNLM"/>
    </source>
</evidence>
<feature type="compositionally biased region" description="Low complexity" evidence="1">
    <location>
        <begin position="40"/>
        <end position="53"/>
    </location>
</feature>
<sequence length="180" mass="19288">MSHRAWWLVIAAVMLLGIAVAVHDGLRRGQDRQVTDDAIAAPPSSVSPGTGTPADGGNGDTAQARDASMHEAVSALHSYLAMLFQADHSEADALWAGGRPAPHGEEALRELHGVTGIRVDNRRPEPLDTAPVPRQLRIPVNLRIGVAGPLRRFEGHYDLQREADGWRIRAASIAPSPVRG</sequence>
<keyword evidence="3" id="KW-1185">Reference proteome</keyword>
<accession>A0A290XGV1</accession>
<protein>
    <recommendedName>
        <fullName evidence="4">SnoaL-like domain-containing protein</fullName>
    </recommendedName>
</protein>
<evidence type="ECO:0000313" key="3">
    <source>
        <dbReference type="Proteomes" id="UP000218968"/>
    </source>
</evidence>
<evidence type="ECO:0000313" key="2">
    <source>
        <dbReference type="EMBL" id="ATD68166.1"/>
    </source>
</evidence>